<proteinExistence type="predicted"/>
<reference evidence="1 2" key="1">
    <citation type="journal article" date="2017" name="Curr. Biol.">
        <title>Genome architecture and evolution of a unichromosomal asexual nematode.</title>
        <authorList>
            <person name="Fradin H."/>
            <person name="Zegar C."/>
            <person name="Gutwein M."/>
            <person name="Lucas J."/>
            <person name="Kovtun M."/>
            <person name="Corcoran D."/>
            <person name="Baugh L.R."/>
            <person name="Kiontke K."/>
            <person name="Gunsalus K."/>
            <person name="Fitch D.H."/>
            <person name="Piano F."/>
        </authorList>
    </citation>
    <scope>NUCLEOTIDE SEQUENCE [LARGE SCALE GENOMIC DNA]</scope>
    <source>
        <strain evidence="1">PF1309</strain>
    </source>
</reference>
<accession>A0A2A2JCH1</accession>
<keyword evidence="2" id="KW-1185">Reference proteome</keyword>
<gene>
    <name evidence="1" type="ORF">WR25_05313</name>
</gene>
<dbReference type="EMBL" id="LIAE01010539">
    <property type="protein sequence ID" value="PAV59212.1"/>
    <property type="molecule type" value="Genomic_DNA"/>
</dbReference>
<name>A0A2A2JCH1_9BILA</name>
<evidence type="ECO:0000313" key="1">
    <source>
        <dbReference type="EMBL" id="PAV59212.1"/>
    </source>
</evidence>
<evidence type="ECO:0000313" key="2">
    <source>
        <dbReference type="Proteomes" id="UP000218231"/>
    </source>
</evidence>
<protein>
    <submittedName>
        <fullName evidence="1">Uncharacterized protein</fullName>
    </submittedName>
</protein>
<sequence>MRIGNIVRKVNAGHCRSSEIPENGSEILSQTRKASADNIQHTTSLANITVESHSPPSQIEFYSTEVLHHQPSMEGIVRRTSIDDSPFAISANSPSYPSTVYGDDGQQGRDVLALELNHHEMGGNYLDPRSFGGYDDFNSSISYELPTSFVDNNSQMDPPMSVDGYGNDSIQQNMDSLEIPPRNNTVAVYRVKTAEPPPSMQYIHINFQSIENVVVGVKSDIWSIDVKKTYIFKTVDKERTNRSEESRR</sequence>
<organism evidence="1 2">
    <name type="scientific">Diploscapter pachys</name>
    <dbReference type="NCBI Taxonomy" id="2018661"/>
    <lineage>
        <taxon>Eukaryota</taxon>
        <taxon>Metazoa</taxon>
        <taxon>Ecdysozoa</taxon>
        <taxon>Nematoda</taxon>
        <taxon>Chromadorea</taxon>
        <taxon>Rhabditida</taxon>
        <taxon>Rhabditina</taxon>
        <taxon>Rhabditomorpha</taxon>
        <taxon>Rhabditoidea</taxon>
        <taxon>Rhabditidae</taxon>
        <taxon>Diploscapter</taxon>
    </lineage>
</organism>
<comment type="caution">
    <text evidence="1">The sequence shown here is derived from an EMBL/GenBank/DDBJ whole genome shotgun (WGS) entry which is preliminary data.</text>
</comment>
<dbReference type="Proteomes" id="UP000218231">
    <property type="component" value="Unassembled WGS sequence"/>
</dbReference>
<dbReference type="AlphaFoldDB" id="A0A2A2JCH1"/>